<protein>
    <submittedName>
        <fullName evidence="1">Carrier domain-containing protein</fullName>
    </submittedName>
</protein>
<dbReference type="Gene3D" id="3.40.50.720">
    <property type="entry name" value="NAD(P)-binding Rossmann-like Domain"/>
    <property type="match status" value="1"/>
</dbReference>
<keyword evidence="2" id="KW-1185">Reference proteome</keyword>
<dbReference type="AlphaFoldDB" id="A0AAV4PPR7"/>
<accession>A0AAV4PPR7</accession>
<dbReference type="EMBL" id="BPLR01004869">
    <property type="protein sequence ID" value="GIX98133.1"/>
    <property type="molecule type" value="Genomic_DNA"/>
</dbReference>
<organism evidence="1 2">
    <name type="scientific">Caerostris extrusa</name>
    <name type="common">Bark spider</name>
    <name type="synonym">Caerostris bankana</name>
    <dbReference type="NCBI Taxonomy" id="172846"/>
    <lineage>
        <taxon>Eukaryota</taxon>
        <taxon>Metazoa</taxon>
        <taxon>Ecdysozoa</taxon>
        <taxon>Arthropoda</taxon>
        <taxon>Chelicerata</taxon>
        <taxon>Arachnida</taxon>
        <taxon>Araneae</taxon>
        <taxon>Araneomorphae</taxon>
        <taxon>Entelegynae</taxon>
        <taxon>Araneoidea</taxon>
        <taxon>Araneidae</taxon>
        <taxon>Caerostris</taxon>
    </lineage>
</organism>
<dbReference type="Proteomes" id="UP001054945">
    <property type="component" value="Unassembled WGS sequence"/>
</dbReference>
<evidence type="ECO:0000313" key="2">
    <source>
        <dbReference type="Proteomes" id="UP001054945"/>
    </source>
</evidence>
<reference evidence="1 2" key="1">
    <citation type="submission" date="2021-06" db="EMBL/GenBank/DDBJ databases">
        <title>Caerostris extrusa draft genome.</title>
        <authorList>
            <person name="Kono N."/>
            <person name="Arakawa K."/>
        </authorList>
    </citation>
    <scope>NUCLEOTIDE SEQUENCE [LARGE SCALE GENOMIC DNA]</scope>
</reference>
<evidence type="ECO:0000313" key="1">
    <source>
        <dbReference type="EMBL" id="GIX98133.1"/>
    </source>
</evidence>
<gene>
    <name evidence="1" type="ORF">CEXT_91041</name>
</gene>
<name>A0AAV4PPR7_CAEEX</name>
<comment type="caution">
    <text evidence="1">The sequence shown here is derived from an EMBL/GenBank/DDBJ whole genome shotgun (WGS) entry which is preliminary data.</text>
</comment>
<sequence length="127" mass="13941">MWCRLEEELVVSSIIARSRNLDRLSRELCPLLEHFVCFSSVPVSPCDAYTNSVVERICAHRKKDGLPGLVIQWGPKSGAAHALVEGPVAQSSRSCFGVLDILLRVPFSAVASYTTPLKQSVQQEVST</sequence>
<proteinExistence type="predicted"/>